<dbReference type="OrthoDB" id="287704at2"/>
<accession>A0A4Z0PUZ2</accession>
<comment type="caution">
    <text evidence="1">The sequence shown here is derived from an EMBL/GenBank/DDBJ whole genome shotgun (WGS) entry which is preliminary data.</text>
</comment>
<sequence>MICEHLRPLEEALQARGYTETFRGRPWSANCREWVYFPVVLEVARLQPQLPACVNVHENGDPCSGRELGFYCTEHHDGVMGIHPQAAQEGSRAFTG</sequence>
<dbReference type="EMBL" id="SRMB01000007">
    <property type="protein sequence ID" value="TGE21096.1"/>
    <property type="molecule type" value="Genomic_DNA"/>
</dbReference>
<proteinExistence type="predicted"/>
<dbReference type="Proteomes" id="UP000298471">
    <property type="component" value="Unassembled WGS sequence"/>
</dbReference>
<name>A0A4Z0PUZ2_9BACT</name>
<keyword evidence="2" id="KW-1185">Reference proteome</keyword>
<evidence type="ECO:0000313" key="2">
    <source>
        <dbReference type="Proteomes" id="UP000298471"/>
    </source>
</evidence>
<organism evidence="1 2">
    <name type="scientific">Hymenobacter metallicola</name>
    <dbReference type="NCBI Taxonomy" id="2563114"/>
    <lineage>
        <taxon>Bacteria</taxon>
        <taxon>Pseudomonadati</taxon>
        <taxon>Bacteroidota</taxon>
        <taxon>Cytophagia</taxon>
        <taxon>Cytophagales</taxon>
        <taxon>Hymenobacteraceae</taxon>
        <taxon>Hymenobacter</taxon>
    </lineage>
</organism>
<evidence type="ECO:0000313" key="1">
    <source>
        <dbReference type="EMBL" id="TGE21096.1"/>
    </source>
</evidence>
<dbReference type="AlphaFoldDB" id="A0A4Z0PUZ2"/>
<protein>
    <submittedName>
        <fullName evidence="1">Uncharacterized protein</fullName>
    </submittedName>
</protein>
<dbReference type="RefSeq" id="WP_135398866.1">
    <property type="nucleotide sequence ID" value="NZ_SRMB01000007.1"/>
</dbReference>
<reference evidence="1 2" key="1">
    <citation type="submission" date="2019-04" db="EMBL/GenBank/DDBJ databases">
        <authorList>
            <person name="Feng G."/>
            <person name="Zhang J."/>
            <person name="Zhu H."/>
        </authorList>
    </citation>
    <scope>NUCLEOTIDE SEQUENCE [LARGE SCALE GENOMIC DNA]</scope>
    <source>
        <strain evidence="1 2">9PBR-1</strain>
    </source>
</reference>
<gene>
    <name evidence="1" type="ORF">E5K02_24090</name>
</gene>